<dbReference type="Gene3D" id="3.40.50.2000">
    <property type="entry name" value="Glycogen Phosphorylase B"/>
    <property type="match status" value="2"/>
</dbReference>
<evidence type="ECO:0000259" key="2">
    <source>
        <dbReference type="Pfam" id="PF13439"/>
    </source>
</evidence>
<dbReference type="Pfam" id="PF00534">
    <property type="entry name" value="Glycos_transf_1"/>
    <property type="match status" value="1"/>
</dbReference>
<dbReference type="GO" id="GO:0016757">
    <property type="term" value="F:glycosyltransferase activity"/>
    <property type="evidence" value="ECO:0007669"/>
    <property type="project" value="InterPro"/>
</dbReference>
<feature type="domain" description="Glycosyl transferase family 1" evidence="1">
    <location>
        <begin position="204"/>
        <end position="362"/>
    </location>
</feature>
<sequence>MKVLVIPFDYPTTDNPFKGIFVKKQVKALSEYVDISVYKLRRLPLRNPINIIKKKKCELVYDDNVLTLDCCYLNKIPKISFLKNKIYKRKLFKNFDKLKSNFGKPDIIHAHMTYPAGYEAMLIGQKYNIPFLVTEHSSDFEKMVYVNHPKKTAKVLSTASSYIAVSSMLKRKIQDAGKMDCKIIPNFVNIEKFDLKETVNKKWQYSDKFNIINISLMSEKKGIDYLLKAFKKVIDKRGKENIHLHLVGDGPKKKDYEKLSVCLGIRDSCSFHGFLKSEDVAKILNKCNALVISSKVETFGIVGIEAMAAGLPVVSTSCGGPEDYINKDNGVLVESENTKSLTSGIIKIMKNYENYDKKYIKNYVKNNYSSKVVCDIIIDNYKKIIKQKNKY</sequence>
<feature type="domain" description="Glycosyltransferase subfamily 4-like N-terminal" evidence="2">
    <location>
        <begin position="93"/>
        <end position="191"/>
    </location>
</feature>
<dbReference type="PANTHER" id="PTHR45947:SF3">
    <property type="entry name" value="SULFOQUINOVOSYL TRANSFERASE SQD2"/>
    <property type="match status" value="1"/>
</dbReference>
<keyword evidence="4" id="KW-1185">Reference proteome</keyword>
<evidence type="ECO:0000259" key="1">
    <source>
        <dbReference type="Pfam" id="PF00534"/>
    </source>
</evidence>
<dbReference type="AlphaFoldDB" id="A0A5D0MA39"/>
<dbReference type="Proteomes" id="UP000324143">
    <property type="component" value="Unassembled WGS sequence"/>
</dbReference>
<dbReference type="SUPFAM" id="SSF53756">
    <property type="entry name" value="UDP-Glycosyltransferase/glycogen phosphorylase"/>
    <property type="match status" value="1"/>
</dbReference>
<evidence type="ECO:0000313" key="3">
    <source>
        <dbReference type="EMBL" id="TYB30567.1"/>
    </source>
</evidence>
<accession>A0A5D0MA39</accession>
<dbReference type="PANTHER" id="PTHR45947">
    <property type="entry name" value="SULFOQUINOVOSYL TRANSFERASE SQD2"/>
    <property type="match status" value="1"/>
</dbReference>
<evidence type="ECO:0000313" key="4">
    <source>
        <dbReference type="Proteomes" id="UP000324143"/>
    </source>
</evidence>
<dbReference type="InterPro" id="IPR050194">
    <property type="entry name" value="Glycosyltransferase_grp1"/>
</dbReference>
<dbReference type="InterPro" id="IPR028098">
    <property type="entry name" value="Glyco_trans_4-like_N"/>
</dbReference>
<reference evidence="3" key="1">
    <citation type="submission" date="2019-08" db="EMBL/GenBank/DDBJ databases">
        <title>Genomic characterization of a novel candidate phylum (ARYD3) from a high temperature, high salinity tertiary oil reservoir in north central Oklahoma, USA.</title>
        <authorList>
            <person name="Youssef N.H."/>
            <person name="Yadav A."/>
            <person name="Elshahed M.S."/>
        </authorList>
    </citation>
    <scope>NUCLEOTIDE SEQUENCE [LARGE SCALE GENOMIC DNA]</scope>
    <source>
        <strain evidence="3">ARYD3</strain>
    </source>
</reference>
<name>A0A5D0MA39_9BACT</name>
<dbReference type="EMBL" id="VSIX01000116">
    <property type="protein sequence ID" value="TYB30567.1"/>
    <property type="molecule type" value="Genomic_DNA"/>
</dbReference>
<gene>
    <name evidence="3" type="ORF">FXF47_08605</name>
</gene>
<organism evidence="3 4">
    <name type="scientific">Candidatus Mcinerneyibacterium aminivorans</name>
    <dbReference type="NCBI Taxonomy" id="2703815"/>
    <lineage>
        <taxon>Bacteria</taxon>
        <taxon>Candidatus Macinerneyibacteriota</taxon>
        <taxon>Candidatus Mcinerneyibacteria</taxon>
        <taxon>Candidatus Mcinerneyibacteriales</taxon>
        <taxon>Candidatus Mcinerneyibacteriaceae</taxon>
        <taxon>Candidatus Mcinerneyibacterium</taxon>
    </lineage>
</organism>
<dbReference type="InterPro" id="IPR001296">
    <property type="entry name" value="Glyco_trans_1"/>
</dbReference>
<dbReference type="Pfam" id="PF13439">
    <property type="entry name" value="Glyco_transf_4"/>
    <property type="match status" value="1"/>
</dbReference>
<comment type="caution">
    <text evidence="3">The sequence shown here is derived from an EMBL/GenBank/DDBJ whole genome shotgun (WGS) entry which is preliminary data.</text>
</comment>
<proteinExistence type="predicted"/>
<protein>
    <submittedName>
        <fullName evidence="3">Glycosyltransferase family 4 protein</fullName>
    </submittedName>
</protein>